<name>A0A6C0KNI6_9ZZZZ</name>
<accession>A0A6C0KNI6</accession>
<sequence>MSFTLNCFADLAAKYDSWETLCTFLTSEEGGKLRIIQPADSDFALIRYTKGVSNFQKEHVPAFRSVVWNKKTNRPVCVAPVKAEEGVVVPEDTTVRVTDFVDGTMINAFRVADDVPAAMATRSSLGANGKFYSERTFAELFDDALKSVGGSQAFLDSVLKGGEFVSLVLQHREHKTVGPIAYNRVFVTYFGSVDQAGVVTMSSTEMPERLASYVPEVFEDGVKLGDYKTDESDGSHSPQPSKLTAVNMVAVNKQRGYTWQGLVFQDVGSSRRWRVRNHDYMMVRSLRGAEANSMERFLRLRAAGLMKKYLSYFREENQMMWGFEEALRKRTTDLYNAYIEMNKLKQKGMRDLPYCLRPHVYALHGLYLKSVKTQLSPIIKETVIGYVNALGLEDQFKLLSSPLTVPVRTETTASASASASAPVTQVGASAPLIPLTEVVALA</sequence>
<organism evidence="1">
    <name type="scientific">viral metagenome</name>
    <dbReference type="NCBI Taxonomy" id="1070528"/>
    <lineage>
        <taxon>unclassified sequences</taxon>
        <taxon>metagenomes</taxon>
        <taxon>organismal metagenomes</taxon>
    </lineage>
</organism>
<evidence type="ECO:0000313" key="1">
    <source>
        <dbReference type="EMBL" id="QHU18260.1"/>
    </source>
</evidence>
<dbReference type="AlphaFoldDB" id="A0A6C0KNI6"/>
<proteinExistence type="predicted"/>
<reference evidence="1" key="1">
    <citation type="journal article" date="2020" name="Nature">
        <title>Giant virus diversity and host interactions through global metagenomics.</title>
        <authorList>
            <person name="Schulz F."/>
            <person name="Roux S."/>
            <person name="Paez-Espino D."/>
            <person name="Jungbluth S."/>
            <person name="Walsh D.A."/>
            <person name="Denef V.J."/>
            <person name="McMahon K.D."/>
            <person name="Konstantinidis K.T."/>
            <person name="Eloe-Fadrosh E.A."/>
            <person name="Kyrpides N.C."/>
            <person name="Woyke T."/>
        </authorList>
    </citation>
    <scope>NUCLEOTIDE SEQUENCE</scope>
    <source>
        <strain evidence="1">GVMAG-S-3300013006-138</strain>
    </source>
</reference>
<dbReference type="EMBL" id="MN740926">
    <property type="protein sequence ID" value="QHU18260.1"/>
    <property type="molecule type" value="Genomic_DNA"/>
</dbReference>
<protein>
    <submittedName>
        <fullName evidence="1">Uncharacterized protein</fullName>
    </submittedName>
</protein>